<sequence length="190" mass="21145">MNVFAGQAGGGGGRSGDYGVGLRDGLAEIVFVPYNYLIDPLARRTVGISIENSILIFDEAHNAELIASEAASSSLSSNDIVVAFQSLTIESIQTLQALFMEIDRGLNNFPVSLSGGFTNALKRKINLKRTSARWRRFPQSCITTRYDVFDFGHSLLESKEQHLIQRATIESIVKKYEKVKYEVQKLLFHL</sequence>
<dbReference type="PANTHER" id="PTHR11472">
    <property type="entry name" value="DNA REPAIR DEAD HELICASE RAD3/XP-D SUBFAMILY MEMBER"/>
    <property type="match status" value="1"/>
</dbReference>
<keyword evidence="3" id="KW-0067">ATP-binding</keyword>
<name>A0ABN8CPK2_9STRA</name>
<dbReference type="InterPro" id="IPR010614">
    <property type="entry name" value="RAD3-like_helicase_DEAD"/>
</dbReference>
<dbReference type="InterPro" id="IPR027417">
    <property type="entry name" value="P-loop_NTPase"/>
</dbReference>
<dbReference type="EMBL" id="CAKLCB010000050">
    <property type="protein sequence ID" value="CAH0514044.1"/>
    <property type="molecule type" value="Genomic_DNA"/>
</dbReference>
<keyword evidence="2" id="KW-0378">Hydrolase</keyword>
<evidence type="ECO:0000256" key="2">
    <source>
        <dbReference type="ARBA" id="ARBA00022801"/>
    </source>
</evidence>
<evidence type="ECO:0000256" key="1">
    <source>
        <dbReference type="ARBA" id="ARBA00022741"/>
    </source>
</evidence>
<dbReference type="InterPro" id="IPR045028">
    <property type="entry name" value="DinG/Rad3-like"/>
</dbReference>
<protein>
    <recommendedName>
        <fullName evidence="4">Helicase ATP-binding domain-containing protein</fullName>
    </recommendedName>
</protein>
<reference evidence="5 6" key="1">
    <citation type="submission" date="2021-11" db="EMBL/GenBank/DDBJ databases">
        <authorList>
            <person name="Islam A."/>
            <person name="Islam S."/>
            <person name="Flora M.S."/>
            <person name="Rahman M."/>
            <person name="Ziaur R.M."/>
            <person name="Epstein J.H."/>
            <person name="Hassan M."/>
            <person name="Klassen M."/>
            <person name="Woodard K."/>
            <person name="Webb A."/>
            <person name="Webby R.J."/>
            <person name="El Zowalaty M.E."/>
        </authorList>
    </citation>
    <scope>NUCLEOTIDE SEQUENCE [LARGE SCALE GENOMIC DNA]</scope>
    <source>
        <strain evidence="5">Pbs1</strain>
    </source>
</reference>
<dbReference type="InterPro" id="IPR014013">
    <property type="entry name" value="Helic_SF1/SF2_ATP-bd_DinG/Rad3"/>
</dbReference>
<dbReference type="PROSITE" id="PS51193">
    <property type="entry name" value="HELICASE_ATP_BIND_2"/>
    <property type="match status" value="1"/>
</dbReference>
<gene>
    <name evidence="5" type="ORF">PBS001_LOCUS821</name>
</gene>
<proteinExistence type="predicted"/>
<dbReference type="PANTHER" id="PTHR11472:SF34">
    <property type="entry name" value="REGULATOR OF TELOMERE ELONGATION HELICASE 1"/>
    <property type="match status" value="1"/>
</dbReference>
<feature type="domain" description="Helicase ATP-binding" evidence="4">
    <location>
        <begin position="1"/>
        <end position="132"/>
    </location>
</feature>
<keyword evidence="6" id="KW-1185">Reference proteome</keyword>
<evidence type="ECO:0000256" key="3">
    <source>
        <dbReference type="ARBA" id="ARBA00022840"/>
    </source>
</evidence>
<comment type="caution">
    <text evidence="5">The sequence shown here is derived from an EMBL/GenBank/DDBJ whole genome shotgun (WGS) entry which is preliminary data.</text>
</comment>
<evidence type="ECO:0000259" key="4">
    <source>
        <dbReference type="PROSITE" id="PS51193"/>
    </source>
</evidence>
<evidence type="ECO:0000313" key="6">
    <source>
        <dbReference type="Proteomes" id="UP001158986"/>
    </source>
</evidence>
<dbReference type="Proteomes" id="UP001158986">
    <property type="component" value="Unassembled WGS sequence"/>
</dbReference>
<evidence type="ECO:0000313" key="5">
    <source>
        <dbReference type="EMBL" id="CAH0514044.1"/>
    </source>
</evidence>
<organism evidence="5 6">
    <name type="scientific">Peronospora belbahrii</name>
    <dbReference type="NCBI Taxonomy" id="622444"/>
    <lineage>
        <taxon>Eukaryota</taxon>
        <taxon>Sar</taxon>
        <taxon>Stramenopiles</taxon>
        <taxon>Oomycota</taxon>
        <taxon>Peronosporomycetes</taxon>
        <taxon>Peronosporales</taxon>
        <taxon>Peronosporaceae</taxon>
        <taxon>Peronospora</taxon>
    </lineage>
</organism>
<dbReference type="Pfam" id="PF06733">
    <property type="entry name" value="DEAD_2"/>
    <property type="match status" value="1"/>
</dbReference>
<dbReference type="Gene3D" id="3.40.50.300">
    <property type="entry name" value="P-loop containing nucleotide triphosphate hydrolases"/>
    <property type="match status" value="1"/>
</dbReference>
<accession>A0ABN8CPK2</accession>
<keyword evidence="1" id="KW-0547">Nucleotide-binding</keyword>